<comment type="caution">
    <text evidence="2">The sequence shown here is derived from an EMBL/GenBank/DDBJ whole genome shotgun (WGS) entry which is preliminary data.</text>
</comment>
<sequence length="94" mass="10545">MNYLNDDNLEELGIIKEIDTLNIVEEAEKIKLKRNKILLIICFSLMMITSLVAQVLIVLLFGGVKMIKLGLLIYIAVLIVVSLILIDKGEKSLC</sequence>
<keyword evidence="1" id="KW-1133">Transmembrane helix</keyword>
<evidence type="ECO:0000313" key="3">
    <source>
        <dbReference type="Proteomes" id="UP000215694"/>
    </source>
</evidence>
<protein>
    <submittedName>
        <fullName evidence="2">Uncharacterized protein</fullName>
    </submittedName>
</protein>
<evidence type="ECO:0000313" key="2">
    <source>
        <dbReference type="EMBL" id="RDY25478.1"/>
    </source>
</evidence>
<dbReference type="AlphaFoldDB" id="A0A371IYD5"/>
<keyword evidence="3" id="KW-1185">Reference proteome</keyword>
<feature type="transmembrane region" description="Helical" evidence="1">
    <location>
        <begin position="37"/>
        <end position="61"/>
    </location>
</feature>
<keyword evidence="1" id="KW-0812">Transmembrane</keyword>
<keyword evidence="1" id="KW-0472">Membrane</keyword>
<reference evidence="2 3" key="1">
    <citation type="journal article" date="2017" name="Genome Announc.">
        <title>Draft Genome Sequence of Romboutsia weinsteinii sp. nov. Strain CCRI-19649(T) Isolated from Surface Water.</title>
        <authorList>
            <person name="Maheux A.F."/>
            <person name="Boudreau D.K."/>
            <person name="Berube E."/>
            <person name="Boissinot M."/>
            <person name="Cantin P."/>
            <person name="Raymond F."/>
            <person name="Corbeil J."/>
            <person name="Omar R.F."/>
            <person name="Bergeron M.G."/>
        </authorList>
    </citation>
    <scope>NUCLEOTIDE SEQUENCE [LARGE SCALE GENOMIC DNA]</scope>
    <source>
        <strain evidence="2 3">CCRI-19649</strain>
    </source>
</reference>
<gene>
    <name evidence="2" type="ORF">CHL78_017935</name>
</gene>
<name>A0A371IYD5_9FIRM</name>
<accession>A0A371IYD5</accession>
<proteinExistence type="predicted"/>
<evidence type="ECO:0000256" key="1">
    <source>
        <dbReference type="SAM" id="Phobius"/>
    </source>
</evidence>
<organism evidence="2 3">
    <name type="scientific">Romboutsia weinsteinii</name>
    <dbReference type="NCBI Taxonomy" id="2020949"/>
    <lineage>
        <taxon>Bacteria</taxon>
        <taxon>Bacillati</taxon>
        <taxon>Bacillota</taxon>
        <taxon>Clostridia</taxon>
        <taxon>Peptostreptococcales</taxon>
        <taxon>Peptostreptococcaceae</taxon>
        <taxon>Romboutsia</taxon>
    </lineage>
</organism>
<dbReference type="RefSeq" id="WP_094367098.1">
    <property type="nucleotide sequence ID" value="NZ_NOJY02000068.1"/>
</dbReference>
<feature type="transmembrane region" description="Helical" evidence="1">
    <location>
        <begin position="67"/>
        <end position="86"/>
    </location>
</feature>
<dbReference type="Proteomes" id="UP000215694">
    <property type="component" value="Unassembled WGS sequence"/>
</dbReference>
<dbReference type="EMBL" id="NOJY02000068">
    <property type="protein sequence ID" value="RDY25478.1"/>
    <property type="molecule type" value="Genomic_DNA"/>
</dbReference>